<accession>A0ABV7VS24</accession>
<proteinExistence type="predicted"/>
<keyword evidence="2" id="KW-1185">Reference proteome</keyword>
<protein>
    <recommendedName>
        <fullName evidence="3">Lipoprotein</fullName>
    </recommendedName>
</protein>
<organism evidence="1 2">
    <name type="scientific">Bacterioplanoides pacificum</name>
    <dbReference type="NCBI Taxonomy" id="1171596"/>
    <lineage>
        <taxon>Bacteria</taxon>
        <taxon>Pseudomonadati</taxon>
        <taxon>Pseudomonadota</taxon>
        <taxon>Gammaproteobacteria</taxon>
        <taxon>Oceanospirillales</taxon>
        <taxon>Oceanospirillaceae</taxon>
        <taxon>Bacterioplanoides</taxon>
    </lineage>
</organism>
<dbReference type="PROSITE" id="PS51257">
    <property type="entry name" value="PROKAR_LIPOPROTEIN"/>
    <property type="match status" value="1"/>
</dbReference>
<dbReference type="Proteomes" id="UP001595722">
    <property type="component" value="Unassembled WGS sequence"/>
</dbReference>
<gene>
    <name evidence="1" type="ORF">ACFOMG_09535</name>
</gene>
<evidence type="ECO:0008006" key="3">
    <source>
        <dbReference type="Google" id="ProtNLM"/>
    </source>
</evidence>
<evidence type="ECO:0000313" key="2">
    <source>
        <dbReference type="Proteomes" id="UP001595722"/>
    </source>
</evidence>
<evidence type="ECO:0000313" key="1">
    <source>
        <dbReference type="EMBL" id="MFC3680336.1"/>
    </source>
</evidence>
<dbReference type="EMBL" id="JBHRYB010000007">
    <property type="protein sequence ID" value="MFC3680336.1"/>
    <property type="molecule type" value="Genomic_DNA"/>
</dbReference>
<name>A0ABV7VS24_9GAMM</name>
<sequence>MNRFLLTLATAILISACGSDSSDDKEKSLFSLWKSVDGEETLDLNGGAFSKAQSWIYFPDSSGSQCNCELTLIGTESQGNYIINSCRYVSGSSSVGDPGCNSLNQTGTYKKSSDTLRICIAEPNCVEYK</sequence>
<comment type="caution">
    <text evidence="1">The sequence shown here is derived from an EMBL/GenBank/DDBJ whole genome shotgun (WGS) entry which is preliminary data.</text>
</comment>
<reference evidence="2" key="1">
    <citation type="journal article" date="2019" name="Int. J. Syst. Evol. Microbiol.">
        <title>The Global Catalogue of Microorganisms (GCM) 10K type strain sequencing project: providing services to taxonomists for standard genome sequencing and annotation.</title>
        <authorList>
            <consortium name="The Broad Institute Genomics Platform"/>
            <consortium name="The Broad Institute Genome Sequencing Center for Infectious Disease"/>
            <person name="Wu L."/>
            <person name="Ma J."/>
        </authorList>
    </citation>
    <scope>NUCLEOTIDE SEQUENCE [LARGE SCALE GENOMIC DNA]</scope>
    <source>
        <strain evidence="2">KCTC 42424</strain>
    </source>
</reference>
<dbReference type="RefSeq" id="WP_376866266.1">
    <property type="nucleotide sequence ID" value="NZ_JBHRYB010000007.1"/>
</dbReference>